<evidence type="ECO:0000313" key="5">
    <source>
        <dbReference type="EMBL" id="EXG81127.1"/>
    </source>
</evidence>
<reference evidence="5 6" key="1">
    <citation type="submission" date="2013-07" db="EMBL/GenBank/DDBJ databases">
        <authorList>
            <consortium name="DOE Joint Genome Institute"/>
            <person name="Eisen J."/>
            <person name="Huntemann M."/>
            <person name="Han J."/>
            <person name="Chen A."/>
            <person name="Kyrpides N."/>
            <person name="Mavromatis K."/>
            <person name="Markowitz V."/>
            <person name="Palaniappan K."/>
            <person name="Ivanova N."/>
            <person name="Schaumberg A."/>
            <person name="Pati A."/>
            <person name="Liolios K."/>
            <person name="Nordberg H.P."/>
            <person name="Cantor M.N."/>
            <person name="Hua S.X."/>
            <person name="Woyke T."/>
        </authorList>
    </citation>
    <scope>NUCLEOTIDE SEQUENCE [LARGE SCALE GENOMIC DNA]</scope>
    <source>
        <strain evidence="5 6">DSM 44712</strain>
    </source>
</reference>
<dbReference type="InterPro" id="IPR036188">
    <property type="entry name" value="FAD/NAD-bd_sf"/>
</dbReference>
<dbReference type="SUPFAM" id="SSF51905">
    <property type="entry name" value="FAD/NAD(P)-binding domain"/>
    <property type="match status" value="1"/>
</dbReference>
<dbReference type="EMBL" id="JFBT01000001">
    <property type="protein sequence ID" value="EXG81127.1"/>
    <property type="molecule type" value="Genomic_DNA"/>
</dbReference>
<protein>
    <submittedName>
        <fullName evidence="5">2-polyprenyl-6-methoxyphenol hydroxylase-like oxidoreductase</fullName>
    </submittedName>
</protein>
<evidence type="ECO:0000256" key="2">
    <source>
        <dbReference type="ARBA" id="ARBA00022630"/>
    </source>
</evidence>
<dbReference type="Gene3D" id="3.50.50.60">
    <property type="entry name" value="FAD/NAD(P)-binding domain"/>
    <property type="match status" value="1"/>
</dbReference>
<evidence type="ECO:0000259" key="4">
    <source>
        <dbReference type="Pfam" id="PF01494"/>
    </source>
</evidence>
<dbReference type="PRINTS" id="PR00420">
    <property type="entry name" value="RNGMNOXGNASE"/>
</dbReference>
<dbReference type="PATRIC" id="fig|927661.3.peg.2195"/>
<sequence>MRPDDVDVLVVGGGPVGLTVAGDMARSGRSVTLVERRPRSSFSRPAVATQARTLELLDSRGLADALLETGDPMPAVTLFRDARLELSRLRSRYPFVLITSQTDVDRVLGRYAFEHGATILNRAEVIAAEQDDEGVTATVRPTDGGEARTVRARYLVAADGAHSTIRDVLGVGFPGRSVLSSLVLADVKLTDGPTGTGLVLGSAPDCFGFLVPYGRWDDEGAWFRASTWDRNRQLPDSAPVARDEIASVLIRAMKRDVGLVDVGWRSRFHCDERQVDAYRVGRVFFAGDAAHVCSPMGGQGMNTGIQDAANLSWKLDAVLGGAEDEVLDSYHDERYPVGKSALRRSGVMMRGVTLEPRLARVARDLIASRLLGLRRVSDLLAGNFAGTEIRYARRRGQHPLVGTRATEVPLVGKRLTEVQRRPGFVLIRPRNSGPVAAAEVVRVERTDDGPALLVRPDGYIAWAGTPTDGGWVEELRWWTGVRAAVVPR</sequence>
<gene>
    <name evidence="5" type="ORF">CryarDRAFT_2231</name>
</gene>
<dbReference type="Pfam" id="PF21274">
    <property type="entry name" value="Rng_hyd_C"/>
    <property type="match status" value="1"/>
</dbReference>
<dbReference type="PANTHER" id="PTHR43004">
    <property type="entry name" value="TRK SYSTEM POTASSIUM UPTAKE PROTEIN"/>
    <property type="match status" value="1"/>
</dbReference>
<name>A0A010ZV88_9ACTN</name>
<dbReference type="InterPro" id="IPR002938">
    <property type="entry name" value="FAD-bd"/>
</dbReference>
<dbReference type="InterPro" id="IPR050641">
    <property type="entry name" value="RIFMO-like"/>
</dbReference>
<comment type="caution">
    <text evidence="5">The sequence shown here is derived from an EMBL/GenBank/DDBJ whole genome shotgun (WGS) entry which is preliminary data.</text>
</comment>
<dbReference type="GO" id="GO:0071949">
    <property type="term" value="F:FAD binding"/>
    <property type="evidence" value="ECO:0007669"/>
    <property type="project" value="InterPro"/>
</dbReference>
<dbReference type="AlphaFoldDB" id="A0A010ZV88"/>
<evidence type="ECO:0000256" key="3">
    <source>
        <dbReference type="ARBA" id="ARBA00022827"/>
    </source>
</evidence>
<keyword evidence="2" id="KW-0285">Flavoprotein</keyword>
<proteinExistence type="predicted"/>
<accession>A0A010ZV88</accession>
<keyword evidence="3" id="KW-0274">FAD</keyword>
<comment type="cofactor">
    <cofactor evidence="1">
        <name>FAD</name>
        <dbReference type="ChEBI" id="CHEBI:57692"/>
    </cofactor>
</comment>
<dbReference type="GO" id="GO:0016709">
    <property type="term" value="F:oxidoreductase activity, acting on paired donors, with incorporation or reduction of molecular oxygen, NAD(P)H as one donor, and incorporation of one atom of oxygen"/>
    <property type="evidence" value="ECO:0007669"/>
    <property type="project" value="UniProtKB-ARBA"/>
</dbReference>
<evidence type="ECO:0000313" key="6">
    <source>
        <dbReference type="Proteomes" id="UP000021053"/>
    </source>
</evidence>
<keyword evidence="6" id="KW-1185">Reference proteome</keyword>
<dbReference type="RefSeq" id="WP_035850313.1">
    <property type="nucleotide sequence ID" value="NZ_KK073874.1"/>
</dbReference>
<dbReference type="HOGENOM" id="CLU_009665_20_1_11"/>
<evidence type="ECO:0000256" key="1">
    <source>
        <dbReference type="ARBA" id="ARBA00001974"/>
    </source>
</evidence>
<dbReference type="PANTHER" id="PTHR43004:SF19">
    <property type="entry name" value="BINDING MONOOXYGENASE, PUTATIVE (JCVI)-RELATED"/>
    <property type="match status" value="1"/>
</dbReference>
<dbReference type="OrthoDB" id="8670884at2"/>
<dbReference type="Pfam" id="PF01494">
    <property type="entry name" value="FAD_binding_3"/>
    <property type="match status" value="1"/>
</dbReference>
<dbReference type="Proteomes" id="UP000021053">
    <property type="component" value="Unassembled WGS sequence"/>
</dbReference>
<dbReference type="Gene3D" id="3.40.30.120">
    <property type="match status" value="1"/>
</dbReference>
<organism evidence="5 6">
    <name type="scientific">Cryptosporangium arvum DSM 44712</name>
    <dbReference type="NCBI Taxonomy" id="927661"/>
    <lineage>
        <taxon>Bacteria</taxon>
        <taxon>Bacillati</taxon>
        <taxon>Actinomycetota</taxon>
        <taxon>Actinomycetes</taxon>
        <taxon>Cryptosporangiales</taxon>
        <taxon>Cryptosporangiaceae</taxon>
        <taxon>Cryptosporangium</taxon>
    </lineage>
</organism>
<feature type="domain" description="FAD-binding" evidence="4">
    <location>
        <begin position="5"/>
        <end position="345"/>
    </location>
</feature>
<dbReference type="Gene3D" id="3.30.70.2450">
    <property type="match status" value="1"/>
</dbReference>